<keyword evidence="1" id="KW-1133">Transmembrane helix</keyword>
<dbReference type="EMBL" id="CP045571">
    <property type="protein sequence ID" value="QFX95841.1"/>
    <property type="molecule type" value="Genomic_DNA"/>
</dbReference>
<dbReference type="AlphaFoldDB" id="A0A5P9XPD1"/>
<dbReference type="KEGG" id="atx:GCD22_01486"/>
<gene>
    <name evidence="2" type="ORF">GCD22_01486</name>
</gene>
<proteinExistence type="predicted"/>
<keyword evidence="1" id="KW-0812">Transmembrane</keyword>
<feature type="transmembrane region" description="Helical" evidence="1">
    <location>
        <begin position="36"/>
        <end position="56"/>
    </location>
</feature>
<evidence type="ECO:0008006" key="4">
    <source>
        <dbReference type="Google" id="ProtNLM"/>
    </source>
</evidence>
<accession>A0A5P9XPD1</accession>
<keyword evidence="1" id="KW-0472">Membrane</keyword>
<protein>
    <recommendedName>
        <fullName evidence="4">DUF202 domain-containing protein</fullName>
    </recommendedName>
</protein>
<dbReference type="RefSeq" id="WP_031573015.1">
    <property type="nucleotide sequence ID" value="NZ_CP045571.1"/>
</dbReference>
<name>A0A5P9XPD1_ACITH</name>
<feature type="transmembrane region" description="Helical" evidence="1">
    <location>
        <begin position="62"/>
        <end position="82"/>
    </location>
</feature>
<sequence>MRQLPYDDYSRKEMILRDWLAMDRTLFAGSRTFMDYIKTFMTLVIATIVFLAVFRGRVWDTLLYLGFMVAFVLLVTGVLQFMRIRQHRRDLDHIERCAKWDAHD</sequence>
<evidence type="ECO:0000256" key="1">
    <source>
        <dbReference type="SAM" id="Phobius"/>
    </source>
</evidence>
<dbReference type="GeneID" id="60695846"/>
<evidence type="ECO:0000313" key="2">
    <source>
        <dbReference type="EMBL" id="QFX95841.1"/>
    </source>
</evidence>
<organism evidence="2 3">
    <name type="scientific">Acidithiobacillus thiooxidans ATCC 19377</name>
    <dbReference type="NCBI Taxonomy" id="637390"/>
    <lineage>
        <taxon>Bacteria</taxon>
        <taxon>Pseudomonadati</taxon>
        <taxon>Pseudomonadota</taxon>
        <taxon>Acidithiobacillia</taxon>
        <taxon>Acidithiobacillales</taxon>
        <taxon>Acidithiobacillaceae</taxon>
        <taxon>Acidithiobacillus</taxon>
    </lineage>
</organism>
<dbReference type="Proteomes" id="UP000363590">
    <property type="component" value="Chromosome"/>
</dbReference>
<reference evidence="2 3" key="1">
    <citation type="submission" date="2019-10" db="EMBL/GenBank/DDBJ databases">
        <authorList>
            <person name="Wang R."/>
        </authorList>
    </citation>
    <scope>NUCLEOTIDE SEQUENCE [LARGE SCALE GENOMIC DNA]</scope>
    <source>
        <strain evidence="2 3">ATCC 19377</strain>
    </source>
</reference>
<evidence type="ECO:0000313" key="3">
    <source>
        <dbReference type="Proteomes" id="UP000363590"/>
    </source>
</evidence>